<reference evidence="1" key="1">
    <citation type="submission" date="2020-05" db="EMBL/GenBank/DDBJ databases">
        <authorList>
            <person name="Chiriac C."/>
            <person name="Salcher M."/>
            <person name="Ghai R."/>
            <person name="Kavagutti S V."/>
        </authorList>
    </citation>
    <scope>NUCLEOTIDE SEQUENCE</scope>
</reference>
<accession>A0A6J5ZTT5</accession>
<sequence>MGRRNRREPIPEPTEIKLGGFAKTETHADGDWKVQYLTGATSTKDYICPGCSGTISVGTPHVVAWLEDGSAEARRHWHTACWKRRVPRKY</sequence>
<gene>
    <name evidence="1" type="ORF">UFOPK3770_01318</name>
</gene>
<protein>
    <submittedName>
        <fullName evidence="1">Unannotated protein</fullName>
    </submittedName>
</protein>
<organism evidence="1">
    <name type="scientific">freshwater metagenome</name>
    <dbReference type="NCBI Taxonomy" id="449393"/>
    <lineage>
        <taxon>unclassified sequences</taxon>
        <taxon>metagenomes</taxon>
        <taxon>ecological metagenomes</taxon>
    </lineage>
</organism>
<evidence type="ECO:0000313" key="1">
    <source>
        <dbReference type="EMBL" id="CAB4344676.1"/>
    </source>
</evidence>
<proteinExistence type="predicted"/>
<dbReference type="AlphaFoldDB" id="A0A6J5ZTT5"/>
<dbReference type="EMBL" id="CAESAJ010000204">
    <property type="protein sequence ID" value="CAB4344676.1"/>
    <property type="molecule type" value="Genomic_DNA"/>
</dbReference>
<name>A0A6J5ZTT5_9ZZZZ</name>